<dbReference type="PROSITE" id="PS50041">
    <property type="entry name" value="C_TYPE_LECTIN_2"/>
    <property type="match status" value="1"/>
</dbReference>
<dbReference type="SUPFAM" id="SSF56436">
    <property type="entry name" value="C-type lectin-like"/>
    <property type="match status" value="1"/>
</dbReference>
<evidence type="ECO:0000256" key="2">
    <source>
        <dbReference type="SAM" id="SignalP"/>
    </source>
</evidence>
<comment type="caution">
    <text evidence="4">The sequence shown here is derived from an EMBL/GenBank/DDBJ whole genome shotgun (WGS) entry which is preliminary data.</text>
</comment>
<gene>
    <name evidence="4" type="ORF">FJT64_023453</name>
</gene>
<feature type="compositionally biased region" description="Pro residues" evidence="1">
    <location>
        <begin position="25"/>
        <end position="34"/>
    </location>
</feature>
<dbReference type="InterPro" id="IPR001304">
    <property type="entry name" value="C-type_lectin-like"/>
</dbReference>
<dbReference type="OrthoDB" id="10509145at2759"/>
<evidence type="ECO:0000259" key="3">
    <source>
        <dbReference type="PROSITE" id="PS50041"/>
    </source>
</evidence>
<reference evidence="4 5" key="1">
    <citation type="submission" date="2019-07" db="EMBL/GenBank/DDBJ databases">
        <title>Draft genome assembly of a fouling barnacle, Amphibalanus amphitrite (Darwin, 1854): The first reference genome for Thecostraca.</title>
        <authorList>
            <person name="Kim W."/>
        </authorList>
    </citation>
    <scope>NUCLEOTIDE SEQUENCE [LARGE SCALE GENOMIC DNA]</scope>
    <source>
        <strain evidence="4">SNU_AA5</strain>
        <tissue evidence="4">Soma without cirri and trophi</tissue>
    </source>
</reference>
<keyword evidence="5" id="KW-1185">Reference proteome</keyword>
<dbReference type="InterPro" id="IPR016187">
    <property type="entry name" value="CTDL_fold"/>
</dbReference>
<dbReference type="InterPro" id="IPR016186">
    <property type="entry name" value="C-type_lectin-like/link_sf"/>
</dbReference>
<protein>
    <recommendedName>
        <fullName evidence="3">C-type lectin domain-containing protein</fullName>
    </recommendedName>
</protein>
<evidence type="ECO:0000313" key="4">
    <source>
        <dbReference type="EMBL" id="KAF0304842.1"/>
    </source>
</evidence>
<sequence>MVGAGSWWPAALLAALLALGPAQPVPQAPPPAAGPPAANGSLFGGGRPVSAADRLDRLERRLGTLRVGAARAGRRLCLSGLSAQPLTQPAAAQRCRATGGRLLQLETNVKFHLVKGLLADDRPLWVGAGYRKTANDFYWSSGGQRVQVKVQGSAARGAACVVLIMFRTAGHLAAQNCRLPRYFVCEKLLT</sequence>
<dbReference type="Proteomes" id="UP000440578">
    <property type="component" value="Unassembled WGS sequence"/>
</dbReference>
<dbReference type="Gene3D" id="3.10.100.10">
    <property type="entry name" value="Mannose-Binding Protein A, subunit A"/>
    <property type="match status" value="1"/>
</dbReference>
<dbReference type="CDD" id="cd00037">
    <property type="entry name" value="CLECT"/>
    <property type="match status" value="1"/>
</dbReference>
<feature type="signal peptide" evidence="2">
    <location>
        <begin position="1"/>
        <end position="22"/>
    </location>
</feature>
<feature type="region of interest" description="Disordered" evidence="1">
    <location>
        <begin position="25"/>
        <end position="45"/>
    </location>
</feature>
<dbReference type="EMBL" id="VIIS01000808">
    <property type="protein sequence ID" value="KAF0304842.1"/>
    <property type="molecule type" value="Genomic_DNA"/>
</dbReference>
<name>A0A6A4WQC9_AMPAM</name>
<feature type="chain" id="PRO_5025453181" description="C-type lectin domain-containing protein" evidence="2">
    <location>
        <begin position="23"/>
        <end position="190"/>
    </location>
</feature>
<proteinExistence type="predicted"/>
<dbReference type="Pfam" id="PF00059">
    <property type="entry name" value="Lectin_C"/>
    <property type="match status" value="1"/>
</dbReference>
<evidence type="ECO:0000313" key="5">
    <source>
        <dbReference type="Proteomes" id="UP000440578"/>
    </source>
</evidence>
<evidence type="ECO:0000256" key="1">
    <source>
        <dbReference type="SAM" id="MobiDB-lite"/>
    </source>
</evidence>
<organism evidence="4 5">
    <name type="scientific">Amphibalanus amphitrite</name>
    <name type="common">Striped barnacle</name>
    <name type="synonym">Balanus amphitrite</name>
    <dbReference type="NCBI Taxonomy" id="1232801"/>
    <lineage>
        <taxon>Eukaryota</taxon>
        <taxon>Metazoa</taxon>
        <taxon>Ecdysozoa</taxon>
        <taxon>Arthropoda</taxon>
        <taxon>Crustacea</taxon>
        <taxon>Multicrustacea</taxon>
        <taxon>Cirripedia</taxon>
        <taxon>Thoracica</taxon>
        <taxon>Thoracicalcarea</taxon>
        <taxon>Balanomorpha</taxon>
        <taxon>Balanoidea</taxon>
        <taxon>Balanidae</taxon>
        <taxon>Amphibalaninae</taxon>
        <taxon>Amphibalanus</taxon>
    </lineage>
</organism>
<dbReference type="AlphaFoldDB" id="A0A6A4WQC9"/>
<feature type="domain" description="C-type lectin" evidence="3">
    <location>
        <begin position="91"/>
        <end position="186"/>
    </location>
</feature>
<keyword evidence="2" id="KW-0732">Signal</keyword>
<accession>A0A6A4WQC9</accession>